<dbReference type="EMBL" id="CP009637">
    <property type="protein sequence ID" value="AJI08546.1"/>
    <property type="molecule type" value="Genomic_DNA"/>
</dbReference>
<reference evidence="2 3" key="1">
    <citation type="journal article" date="2015" name="Genome Announc.">
        <title>Complete genome sequences for 35 biothreat assay-relevant bacillus species.</title>
        <authorList>
            <person name="Johnson S.L."/>
            <person name="Daligault H.E."/>
            <person name="Davenport K.W."/>
            <person name="Jaissle J."/>
            <person name="Frey K.G."/>
            <person name="Ladner J.T."/>
            <person name="Broomall S.M."/>
            <person name="Bishop-Lilly K.A."/>
            <person name="Bruce D.C."/>
            <person name="Gibbons H.S."/>
            <person name="Coyne S.R."/>
            <person name="Lo C.C."/>
            <person name="Meincke L."/>
            <person name="Munk A.C."/>
            <person name="Koroleva G.I."/>
            <person name="Rosenzweig C.N."/>
            <person name="Palacios G.F."/>
            <person name="Redden C.L."/>
            <person name="Minogue T.D."/>
            <person name="Chain P.S."/>
        </authorList>
    </citation>
    <scope>NUCLEOTIDE SEQUENCE [LARGE SCALE GENOMIC DNA]</scope>
    <source>
        <strain evidence="2 3">03BB108</strain>
        <plasmid evidence="2 3">pBFI_4</plasmid>
        <plasmid evidence="1 3">pBFI_5</plasmid>
    </source>
</reference>
<proteinExistence type="predicted"/>
<evidence type="ECO:0000313" key="1">
    <source>
        <dbReference type="EMBL" id="AJI08546.1"/>
    </source>
</evidence>
<geneLocation type="plasmid" evidence="1 3">
    <name>pBFI_5</name>
</geneLocation>
<evidence type="ECO:0000313" key="3">
    <source>
        <dbReference type="Proteomes" id="UP000031861"/>
    </source>
</evidence>
<dbReference type="Proteomes" id="UP000031861">
    <property type="component" value="Plasmid pBFI_4"/>
</dbReference>
<dbReference type="Proteomes" id="UP000031861">
    <property type="component" value="Plasmid pBFI_5"/>
</dbReference>
<evidence type="ECO:0000313" key="2">
    <source>
        <dbReference type="EMBL" id="AJI08642.1"/>
    </source>
</evidence>
<protein>
    <submittedName>
        <fullName evidence="2">Uncharacterized protein</fullName>
    </submittedName>
</protein>
<geneLocation type="plasmid" evidence="2 3">
    <name>pBFI_4</name>
</geneLocation>
<name>A0AAN0SRI5_BACCE</name>
<organism evidence="2 3">
    <name type="scientific">Bacillus cereus 03BB108</name>
    <dbReference type="NCBI Taxonomy" id="451709"/>
    <lineage>
        <taxon>Bacteria</taxon>
        <taxon>Bacillati</taxon>
        <taxon>Bacillota</taxon>
        <taxon>Bacilli</taxon>
        <taxon>Bacillales</taxon>
        <taxon>Bacillaceae</taxon>
        <taxon>Bacillus</taxon>
        <taxon>Bacillus cereus group</taxon>
    </lineage>
</organism>
<gene>
    <name evidence="2" type="ORF">AK40_6172</name>
    <name evidence="1" type="ORF">AK40_6252</name>
</gene>
<accession>A0AAN0SRI5</accession>
<sequence>MVYEVIDYCAKCEEKLENCECECKKCDEWLHDCKCEETK</sequence>
<dbReference type="AlphaFoldDB" id="A0AAN0SRI5"/>
<dbReference type="EMBL" id="CP009638">
    <property type="protein sequence ID" value="AJI08642.1"/>
    <property type="molecule type" value="Genomic_DNA"/>
</dbReference>
<keyword evidence="2" id="KW-0614">Plasmid</keyword>